<dbReference type="Pfam" id="PF06772">
    <property type="entry name" value="LtrA"/>
    <property type="match status" value="1"/>
</dbReference>
<keyword evidence="2" id="KW-1133">Transmembrane helix</keyword>
<name>A0A0A7KDU9_9DEIO</name>
<dbReference type="KEGG" id="dsw:QR90_03335"/>
<feature type="compositionally biased region" description="Basic and acidic residues" evidence="1">
    <location>
        <begin position="1"/>
        <end position="13"/>
    </location>
</feature>
<dbReference type="InterPro" id="IPR010640">
    <property type="entry name" value="Low_temperature_requirement_A"/>
</dbReference>
<feature type="transmembrane region" description="Helical" evidence="2">
    <location>
        <begin position="285"/>
        <end position="303"/>
    </location>
</feature>
<dbReference type="STRING" id="1182571.QR90_03335"/>
<keyword evidence="2" id="KW-0812">Transmembrane</keyword>
<dbReference type="PANTHER" id="PTHR36840:SF1">
    <property type="entry name" value="BLL5714 PROTEIN"/>
    <property type="match status" value="1"/>
</dbReference>
<dbReference type="PANTHER" id="PTHR36840">
    <property type="entry name" value="BLL5714 PROTEIN"/>
    <property type="match status" value="1"/>
</dbReference>
<feature type="transmembrane region" description="Helical" evidence="2">
    <location>
        <begin position="65"/>
        <end position="89"/>
    </location>
</feature>
<feature type="transmembrane region" description="Helical" evidence="2">
    <location>
        <begin position="149"/>
        <end position="170"/>
    </location>
</feature>
<dbReference type="AlphaFoldDB" id="A0A0A7KDU9"/>
<evidence type="ECO:0000256" key="2">
    <source>
        <dbReference type="SAM" id="Phobius"/>
    </source>
</evidence>
<feature type="transmembrane region" description="Helical" evidence="2">
    <location>
        <begin position="246"/>
        <end position="264"/>
    </location>
</feature>
<feature type="region of interest" description="Disordered" evidence="1">
    <location>
        <begin position="413"/>
        <end position="439"/>
    </location>
</feature>
<dbReference type="RefSeq" id="WP_039682224.1">
    <property type="nucleotide sequence ID" value="NZ_CP010028.1"/>
</dbReference>
<feature type="transmembrane region" description="Helical" evidence="2">
    <location>
        <begin position="354"/>
        <end position="373"/>
    </location>
</feature>
<proteinExistence type="predicted"/>
<sequence>MTHGEPDTLDIRRAGASAADPQDRNPSEYREQKVSWLELFFDLIFVVAFDQLAKRLGQSPDAGSLLRFGLLFVAVWWAWAGNATFAARYGNESRTYRWGTLAQIVSLGMIALTLRADLMDTGSAFALAYGANRMIQAGLYLTVARRRPAGAAFAGRMALSFGAAAALWLGSAAWPGDSAAQLGLWCAALLLDVLTPVLVRNHSGDALPHEGHLPERVGLLQIIALGEIVTEIVGGSRQQPLDAGNLIPALAAIGTALALWRLYFDQARSLPLLGARVDRRLESMLAWLYGHLPFTLAVVVLGVGLGHGLSAAGTAGAAGDQRLVGASLALALLTLAFLRWNSLRVTGRFFPDRTVPALLLGAGLAGGLLLTDLDTLRTHLAVAALTTLVALISATDPVTRRLGRLEERMLQRLEEGDQPDSVADALDDAPAARTADTSP</sequence>
<evidence type="ECO:0000313" key="4">
    <source>
        <dbReference type="Proteomes" id="UP000030634"/>
    </source>
</evidence>
<accession>A0A0A7KDU9</accession>
<feature type="transmembrane region" description="Helical" evidence="2">
    <location>
        <begin position="379"/>
        <end position="399"/>
    </location>
</feature>
<feature type="region of interest" description="Disordered" evidence="1">
    <location>
        <begin position="1"/>
        <end position="27"/>
    </location>
</feature>
<evidence type="ECO:0000313" key="3">
    <source>
        <dbReference type="EMBL" id="AIZ44342.1"/>
    </source>
</evidence>
<evidence type="ECO:0000256" key="1">
    <source>
        <dbReference type="SAM" id="MobiDB-lite"/>
    </source>
</evidence>
<gene>
    <name evidence="3" type="ORF">QR90_03335</name>
</gene>
<protein>
    <submittedName>
        <fullName evidence="3">Low temperature requirement A</fullName>
    </submittedName>
</protein>
<keyword evidence="2" id="KW-0472">Membrane</keyword>
<organism evidence="3 4">
    <name type="scientific">Deinococcus radiopugnans</name>
    <dbReference type="NCBI Taxonomy" id="57497"/>
    <lineage>
        <taxon>Bacteria</taxon>
        <taxon>Thermotogati</taxon>
        <taxon>Deinococcota</taxon>
        <taxon>Deinococci</taxon>
        <taxon>Deinococcales</taxon>
        <taxon>Deinococcaceae</taxon>
        <taxon>Deinococcus</taxon>
    </lineage>
</organism>
<feature type="transmembrane region" description="Helical" evidence="2">
    <location>
        <begin position="323"/>
        <end position="342"/>
    </location>
</feature>
<reference evidence="4" key="1">
    <citation type="submission" date="2014-11" db="EMBL/GenBank/DDBJ databases">
        <title>Hymenobacter sp. DG25B genome submission.</title>
        <authorList>
            <person name="Jung H.-Y."/>
            <person name="Kim M.K."/>
            <person name="Srinivasan S."/>
            <person name="Lim S."/>
        </authorList>
    </citation>
    <scope>NUCLEOTIDE SEQUENCE [LARGE SCALE GENOMIC DNA]</scope>
    <source>
        <strain evidence="4">DY59</strain>
    </source>
</reference>
<dbReference type="HOGENOM" id="CLU_045667_2_0_0"/>
<dbReference type="Proteomes" id="UP000030634">
    <property type="component" value="Chromosome"/>
</dbReference>
<dbReference type="EMBL" id="CP010028">
    <property type="protein sequence ID" value="AIZ44342.1"/>
    <property type="molecule type" value="Genomic_DNA"/>
</dbReference>